<comment type="caution">
    <text evidence="2">The sequence shown here is derived from an EMBL/GenBank/DDBJ whole genome shotgun (WGS) entry which is preliminary data.</text>
</comment>
<feature type="transmembrane region" description="Helical" evidence="1">
    <location>
        <begin position="7"/>
        <end position="24"/>
    </location>
</feature>
<keyword evidence="1" id="KW-0812">Transmembrane</keyword>
<protein>
    <submittedName>
        <fullName evidence="2">Uncharacterized protein</fullName>
    </submittedName>
</protein>
<keyword evidence="3" id="KW-1185">Reference proteome</keyword>
<dbReference type="Proteomes" id="UP001476798">
    <property type="component" value="Unassembled WGS sequence"/>
</dbReference>
<feature type="transmembrane region" description="Helical" evidence="1">
    <location>
        <begin position="36"/>
        <end position="56"/>
    </location>
</feature>
<evidence type="ECO:0000256" key="1">
    <source>
        <dbReference type="SAM" id="Phobius"/>
    </source>
</evidence>
<dbReference type="EMBL" id="JAHRIO010003251">
    <property type="protein sequence ID" value="MEQ2159746.1"/>
    <property type="molecule type" value="Genomic_DNA"/>
</dbReference>
<reference evidence="2 3" key="1">
    <citation type="submission" date="2021-06" db="EMBL/GenBank/DDBJ databases">
        <authorList>
            <person name="Palmer J.M."/>
        </authorList>
    </citation>
    <scope>NUCLEOTIDE SEQUENCE [LARGE SCALE GENOMIC DNA]</scope>
    <source>
        <strain evidence="2 3">GA_2019</strain>
        <tissue evidence="2">Muscle</tissue>
    </source>
</reference>
<evidence type="ECO:0000313" key="3">
    <source>
        <dbReference type="Proteomes" id="UP001476798"/>
    </source>
</evidence>
<sequence>WAQETACYWVVSVLASFLRLAVVSQQEATVSLYAEGAMLMPVFVSNGTLWMVKGLLLKDGKPER</sequence>
<proteinExistence type="predicted"/>
<feature type="non-terminal residue" evidence="2">
    <location>
        <position position="1"/>
    </location>
</feature>
<organism evidence="2 3">
    <name type="scientific">Goodea atripinnis</name>
    <dbReference type="NCBI Taxonomy" id="208336"/>
    <lineage>
        <taxon>Eukaryota</taxon>
        <taxon>Metazoa</taxon>
        <taxon>Chordata</taxon>
        <taxon>Craniata</taxon>
        <taxon>Vertebrata</taxon>
        <taxon>Euteleostomi</taxon>
        <taxon>Actinopterygii</taxon>
        <taxon>Neopterygii</taxon>
        <taxon>Teleostei</taxon>
        <taxon>Neoteleostei</taxon>
        <taxon>Acanthomorphata</taxon>
        <taxon>Ovalentaria</taxon>
        <taxon>Atherinomorphae</taxon>
        <taxon>Cyprinodontiformes</taxon>
        <taxon>Goodeidae</taxon>
        <taxon>Goodea</taxon>
    </lineage>
</organism>
<accession>A0ABV0MLB4</accession>
<gene>
    <name evidence="2" type="ORF">GOODEAATRI_026369</name>
</gene>
<keyword evidence="1" id="KW-0472">Membrane</keyword>
<name>A0ABV0MLB4_9TELE</name>
<evidence type="ECO:0000313" key="2">
    <source>
        <dbReference type="EMBL" id="MEQ2159746.1"/>
    </source>
</evidence>
<keyword evidence="1" id="KW-1133">Transmembrane helix</keyword>